<dbReference type="InterPro" id="IPR024726">
    <property type="entry name" value="FhuF_C"/>
</dbReference>
<dbReference type="GO" id="GO:0051537">
    <property type="term" value="F:2 iron, 2 sulfur cluster binding"/>
    <property type="evidence" value="ECO:0007669"/>
    <property type="project" value="InterPro"/>
</dbReference>
<evidence type="ECO:0000313" key="5">
    <source>
        <dbReference type="Proteomes" id="UP000660975"/>
    </source>
</evidence>
<evidence type="ECO:0000313" key="2">
    <source>
        <dbReference type="EMBL" id="GFH77584.1"/>
    </source>
</evidence>
<reference evidence="2 4" key="2">
    <citation type="submission" date="2020-02" db="EMBL/GenBank/DDBJ databases">
        <title>Whole genome shotgun sequence of Streptomyces gougerotii NBRC 13043.</title>
        <authorList>
            <person name="Ichikawa N."/>
            <person name="Komaki H."/>
            <person name="Tamura T."/>
        </authorList>
    </citation>
    <scope>NUCLEOTIDE SEQUENCE [LARGE SCALE GENOMIC DNA]</scope>
    <source>
        <strain evidence="2 4">NBRC 13043</strain>
    </source>
</reference>
<dbReference type="AlphaFoldDB" id="A0A8H9HNC5"/>
<dbReference type="Proteomes" id="UP000480804">
    <property type="component" value="Unassembled WGS sequence"/>
</dbReference>
<name>A0A8H9HNC5_9ACTN</name>
<evidence type="ECO:0000313" key="4">
    <source>
        <dbReference type="Proteomes" id="UP000480804"/>
    </source>
</evidence>
<feature type="domain" description="Ferric siderophore reductase C-terminal" evidence="1">
    <location>
        <begin position="222"/>
        <end position="241"/>
    </location>
</feature>
<gene>
    <name evidence="3" type="ORF">GCM10010227_27800</name>
    <name evidence="2" type="ORF">Sgou_22540</name>
</gene>
<reference evidence="3" key="3">
    <citation type="submission" date="2020-09" db="EMBL/GenBank/DDBJ databases">
        <authorList>
            <person name="Sun Q."/>
            <person name="Ohkuma M."/>
        </authorList>
    </citation>
    <scope>NUCLEOTIDE SEQUENCE</scope>
    <source>
        <strain evidence="3">JCM 4136</strain>
    </source>
</reference>
<dbReference type="Pfam" id="PF11575">
    <property type="entry name" value="FhuF_C"/>
    <property type="match status" value="1"/>
</dbReference>
<accession>A0A8H9HNC5</accession>
<dbReference type="EMBL" id="BMSC01000007">
    <property type="protein sequence ID" value="GGU72064.1"/>
    <property type="molecule type" value="Genomic_DNA"/>
</dbReference>
<keyword evidence="4" id="KW-1185">Reference proteome</keyword>
<evidence type="ECO:0000259" key="1">
    <source>
        <dbReference type="Pfam" id="PF11575"/>
    </source>
</evidence>
<organism evidence="3 5">
    <name type="scientific">Streptomyces gougerotii</name>
    <dbReference type="NCBI Taxonomy" id="53448"/>
    <lineage>
        <taxon>Bacteria</taxon>
        <taxon>Bacillati</taxon>
        <taxon>Actinomycetota</taxon>
        <taxon>Actinomycetes</taxon>
        <taxon>Kitasatosporales</taxon>
        <taxon>Streptomycetaceae</taxon>
        <taxon>Streptomyces</taxon>
        <taxon>Streptomyces diastaticus group</taxon>
    </lineage>
</organism>
<protein>
    <recommendedName>
        <fullName evidence="1">Ferric siderophore reductase C-terminal domain-containing protein</fullName>
    </recommendedName>
</protein>
<proteinExistence type="predicted"/>
<dbReference type="EMBL" id="BLLO01000017">
    <property type="protein sequence ID" value="GFH77584.1"/>
    <property type="molecule type" value="Genomic_DNA"/>
</dbReference>
<evidence type="ECO:0000313" key="3">
    <source>
        <dbReference type="EMBL" id="GGU72064.1"/>
    </source>
</evidence>
<sequence>MPVRLHGGADPVSAAALDTLLTRLARVGPYFTADPVPRADPSEGGFRPLAELYGDGIAGHVEETGRRMGTGPGRVAASTAQLGLASRLWSLALGCAALGSEVPDLGPGRLWWRRPSAGPVELRLPAPRPLPGPLPEALHRAVAVGHLAPLAEAVGSRYAVSPQVLRGNAASALVGAVRVLLDQAPEAAGRAVPLVEHLLGRPPLAHTGTFVHEEGLGVAFVRRSCCLFYRVPAETCGDCVLRTRDRRRPRT</sequence>
<reference evidence="3" key="1">
    <citation type="journal article" date="2014" name="Int. J. Syst. Evol. Microbiol.">
        <title>Complete genome sequence of Corynebacterium casei LMG S-19264T (=DSM 44701T), isolated from a smear-ripened cheese.</title>
        <authorList>
            <consortium name="US DOE Joint Genome Institute (JGI-PGF)"/>
            <person name="Walter F."/>
            <person name="Albersmeier A."/>
            <person name="Kalinowski J."/>
            <person name="Ruckert C."/>
        </authorList>
    </citation>
    <scope>NUCLEOTIDE SEQUENCE</scope>
    <source>
        <strain evidence="3">JCM 4136</strain>
    </source>
</reference>
<comment type="caution">
    <text evidence="3">The sequence shown here is derived from an EMBL/GenBank/DDBJ whole genome shotgun (WGS) entry which is preliminary data.</text>
</comment>
<dbReference type="Proteomes" id="UP000660975">
    <property type="component" value="Unassembled WGS sequence"/>
</dbReference>